<evidence type="ECO:0000313" key="3">
    <source>
        <dbReference type="Proteomes" id="UP000091857"/>
    </source>
</evidence>
<reference evidence="3" key="1">
    <citation type="journal article" date="2016" name="Nat. Biotechnol.">
        <title>Sequencing wild and cultivated cassava and related species reveals extensive interspecific hybridization and genetic diversity.</title>
        <authorList>
            <person name="Bredeson J.V."/>
            <person name="Lyons J.B."/>
            <person name="Prochnik S.E."/>
            <person name="Wu G.A."/>
            <person name="Ha C.M."/>
            <person name="Edsinger-Gonzales E."/>
            <person name="Grimwood J."/>
            <person name="Schmutz J."/>
            <person name="Rabbi I.Y."/>
            <person name="Egesi C."/>
            <person name="Nauluvula P."/>
            <person name="Lebot V."/>
            <person name="Ndunguru J."/>
            <person name="Mkamilo G."/>
            <person name="Bart R.S."/>
            <person name="Setter T.L."/>
            <person name="Gleadow R.M."/>
            <person name="Kulakow P."/>
            <person name="Ferguson M.E."/>
            <person name="Rounsley S."/>
            <person name="Rokhsar D.S."/>
        </authorList>
    </citation>
    <scope>NUCLEOTIDE SEQUENCE [LARGE SCALE GENOMIC DNA]</scope>
    <source>
        <strain evidence="3">cv. AM560-2</strain>
    </source>
</reference>
<sequence>MAEFPPNLDDGELWLPSDIFLNEVPSKYNPYRLSCMEDLAGHFAALSLLQNHSSSSLSSPPPKPALNSQGLKLAVRDIYASHLPSGYLGFNGGAELGQRLNGYGTGSVLARSEPFYELQAQPQVDSYMETRPRVMQRHRNPLQNRLDPFQGSGFGVRGSGGGIVRESGGTGVFHPRIVNPTTTTPATTDVKRKQGMRSRQEIQATQQRNSVRRVGVNNCHLHPEMGLPQEWTY</sequence>
<protein>
    <submittedName>
        <fullName evidence="2">Uncharacterized protein</fullName>
    </submittedName>
</protein>
<gene>
    <name evidence="2" type="ORF">MANES_08G032900v8</name>
</gene>
<name>A0A2C9VD26_MANES</name>
<dbReference type="PANTHER" id="PTHR33356:SF34">
    <property type="match status" value="1"/>
</dbReference>
<evidence type="ECO:0000256" key="1">
    <source>
        <dbReference type="SAM" id="MobiDB-lite"/>
    </source>
</evidence>
<dbReference type="Gramene" id="Manes.08G032900.1.v8.1">
    <property type="protein sequence ID" value="Manes.08G032900.1.v8.1.CDS"/>
    <property type="gene ID" value="Manes.08G032900.v8.1"/>
</dbReference>
<feature type="region of interest" description="Disordered" evidence="1">
    <location>
        <begin position="167"/>
        <end position="209"/>
    </location>
</feature>
<dbReference type="Proteomes" id="UP000091857">
    <property type="component" value="Chromosome 8"/>
</dbReference>
<dbReference type="OrthoDB" id="1888697at2759"/>
<comment type="caution">
    <text evidence="2">The sequence shown here is derived from an EMBL/GenBank/DDBJ whole genome shotgun (WGS) entry which is preliminary data.</text>
</comment>
<keyword evidence="3" id="KW-1185">Reference proteome</keyword>
<dbReference type="OMA" id="RPAERCC"/>
<accession>A0A2C9VD26</accession>
<dbReference type="AlphaFoldDB" id="A0A2C9VD26"/>
<proteinExistence type="predicted"/>
<dbReference type="PANTHER" id="PTHR33356">
    <property type="entry name" value="TIP41-LIKE PROTEIN"/>
    <property type="match status" value="1"/>
</dbReference>
<dbReference type="EMBL" id="CM004394">
    <property type="protein sequence ID" value="OAY42987.1"/>
    <property type="molecule type" value="Genomic_DNA"/>
</dbReference>
<evidence type="ECO:0000313" key="2">
    <source>
        <dbReference type="EMBL" id="OAY42987.1"/>
    </source>
</evidence>
<organism evidence="2 3">
    <name type="scientific">Manihot esculenta</name>
    <name type="common">Cassava</name>
    <name type="synonym">Jatropha manihot</name>
    <dbReference type="NCBI Taxonomy" id="3983"/>
    <lineage>
        <taxon>Eukaryota</taxon>
        <taxon>Viridiplantae</taxon>
        <taxon>Streptophyta</taxon>
        <taxon>Embryophyta</taxon>
        <taxon>Tracheophyta</taxon>
        <taxon>Spermatophyta</taxon>
        <taxon>Magnoliopsida</taxon>
        <taxon>eudicotyledons</taxon>
        <taxon>Gunneridae</taxon>
        <taxon>Pentapetalae</taxon>
        <taxon>rosids</taxon>
        <taxon>fabids</taxon>
        <taxon>Malpighiales</taxon>
        <taxon>Euphorbiaceae</taxon>
        <taxon>Crotonoideae</taxon>
        <taxon>Manihoteae</taxon>
        <taxon>Manihot</taxon>
    </lineage>
</organism>